<dbReference type="Proteomes" id="UP001499988">
    <property type="component" value="Unassembled WGS sequence"/>
</dbReference>
<evidence type="ECO:0000313" key="7">
    <source>
        <dbReference type="EMBL" id="GAA4871766.1"/>
    </source>
</evidence>
<feature type="transmembrane region" description="Helical" evidence="5">
    <location>
        <begin position="171"/>
        <end position="192"/>
    </location>
</feature>
<evidence type="ECO:0000256" key="4">
    <source>
        <dbReference type="ARBA" id="ARBA00023136"/>
    </source>
</evidence>
<evidence type="ECO:0000256" key="5">
    <source>
        <dbReference type="SAM" id="Phobius"/>
    </source>
</evidence>
<dbReference type="EMBL" id="BAABJZ010000002">
    <property type="protein sequence ID" value="GAA4871766.1"/>
    <property type="molecule type" value="Genomic_DNA"/>
</dbReference>
<protein>
    <recommendedName>
        <fullName evidence="6">Yip1 domain-containing protein</fullName>
    </recommendedName>
</protein>
<evidence type="ECO:0000313" key="8">
    <source>
        <dbReference type="Proteomes" id="UP001499988"/>
    </source>
</evidence>
<feature type="transmembrane region" description="Helical" evidence="5">
    <location>
        <begin position="212"/>
        <end position="235"/>
    </location>
</feature>
<evidence type="ECO:0000256" key="2">
    <source>
        <dbReference type="ARBA" id="ARBA00022692"/>
    </source>
</evidence>
<evidence type="ECO:0000256" key="3">
    <source>
        <dbReference type="ARBA" id="ARBA00022989"/>
    </source>
</evidence>
<feature type="transmembrane region" description="Helical" evidence="5">
    <location>
        <begin position="58"/>
        <end position="76"/>
    </location>
</feature>
<name>A0ABP9EGG5_9GAMM</name>
<keyword evidence="8" id="KW-1185">Reference proteome</keyword>
<organism evidence="7 8">
    <name type="scientific">Ferrimonas pelagia</name>
    <dbReference type="NCBI Taxonomy" id="1177826"/>
    <lineage>
        <taxon>Bacteria</taxon>
        <taxon>Pseudomonadati</taxon>
        <taxon>Pseudomonadota</taxon>
        <taxon>Gammaproteobacteria</taxon>
        <taxon>Alteromonadales</taxon>
        <taxon>Ferrimonadaceae</taxon>
        <taxon>Ferrimonas</taxon>
    </lineage>
</organism>
<keyword evidence="3 5" id="KW-1133">Transmembrane helix</keyword>
<proteinExistence type="predicted"/>
<gene>
    <name evidence="7" type="ORF">GCM10023333_00750</name>
</gene>
<dbReference type="Pfam" id="PF04893">
    <property type="entry name" value="Yip1"/>
    <property type="match status" value="1"/>
</dbReference>
<keyword evidence="2 5" id="KW-0812">Transmembrane</keyword>
<comment type="subcellular location">
    <subcellularLocation>
        <location evidence="1">Membrane</location>
        <topology evidence="1">Multi-pass membrane protein</topology>
    </subcellularLocation>
</comment>
<evidence type="ECO:0000259" key="6">
    <source>
        <dbReference type="Pfam" id="PF04893"/>
    </source>
</evidence>
<evidence type="ECO:0000256" key="1">
    <source>
        <dbReference type="ARBA" id="ARBA00004141"/>
    </source>
</evidence>
<comment type="caution">
    <text evidence="7">The sequence shown here is derived from an EMBL/GenBank/DDBJ whole genome shotgun (WGS) entry which is preliminary data.</text>
</comment>
<accession>A0ABP9EGG5</accession>
<reference evidence="8" key="1">
    <citation type="journal article" date="2019" name="Int. J. Syst. Evol. Microbiol.">
        <title>The Global Catalogue of Microorganisms (GCM) 10K type strain sequencing project: providing services to taxonomists for standard genome sequencing and annotation.</title>
        <authorList>
            <consortium name="The Broad Institute Genomics Platform"/>
            <consortium name="The Broad Institute Genome Sequencing Center for Infectious Disease"/>
            <person name="Wu L."/>
            <person name="Ma J."/>
        </authorList>
    </citation>
    <scope>NUCLEOTIDE SEQUENCE [LARGE SCALE GENOMIC DNA]</scope>
    <source>
        <strain evidence="8">JCM 18401</strain>
    </source>
</reference>
<feature type="domain" description="Yip1" evidence="6">
    <location>
        <begin position="37"/>
        <end position="229"/>
    </location>
</feature>
<dbReference type="RefSeq" id="WP_345332126.1">
    <property type="nucleotide sequence ID" value="NZ_BAABJZ010000002.1"/>
</dbReference>
<feature type="transmembrane region" description="Helical" evidence="5">
    <location>
        <begin position="88"/>
        <end position="108"/>
    </location>
</feature>
<sequence>MSLFSPSSHEPSPQSIAVAFELADGRKSAFPKEPWFAMMLEPRQTLRAILNSASPRRYFWWVLTLPLLISLLEAVLEQSQHMTDVEPLDLIASGAGLLVLLPLLYGFLRLHAWFMRHVGGWLGGRGTTEAIMIGWVWSGIPQILLIPLLLLMALWLALGDAIGASWLSTQGVLFGAFLVLTGVLQLIFLFWSLGLTVINLATAHSFSVWRSIGAHAIALALWCAFLLALVFGFGLHHGMGQHVF</sequence>
<keyword evidence="4 5" id="KW-0472">Membrane</keyword>
<feature type="transmembrane region" description="Helical" evidence="5">
    <location>
        <begin position="135"/>
        <end position="159"/>
    </location>
</feature>
<dbReference type="InterPro" id="IPR006977">
    <property type="entry name" value="Yip1_dom"/>
</dbReference>